<feature type="compositionally biased region" description="Pro residues" evidence="1">
    <location>
        <begin position="22"/>
        <end position="44"/>
    </location>
</feature>
<dbReference type="EMBL" id="SPHZ02000009">
    <property type="protein sequence ID" value="KAF0900488.1"/>
    <property type="molecule type" value="Genomic_DNA"/>
</dbReference>
<name>A0A6G1CJ38_9ORYZ</name>
<sequence>MPPSQAISIASSSSSSFVVASPPSPPPPPHHPPLASPPATPPTTTPSFSSVGPDAVATKDLHPVPLSSLHLRLFLPDPQQSAALVATAANPLLRRNSFPQTNDGAPRPGKSSPAAPAQASTVSRPPPRHATVGTCRPRGPGGGCR</sequence>
<keyword evidence="3" id="KW-1185">Reference proteome</keyword>
<organism evidence="2 3">
    <name type="scientific">Oryza meyeriana var. granulata</name>
    <dbReference type="NCBI Taxonomy" id="110450"/>
    <lineage>
        <taxon>Eukaryota</taxon>
        <taxon>Viridiplantae</taxon>
        <taxon>Streptophyta</taxon>
        <taxon>Embryophyta</taxon>
        <taxon>Tracheophyta</taxon>
        <taxon>Spermatophyta</taxon>
        <taxon>Magnoliopsida</taxon>
        <taxon>Liliopsida</taxon>
        <taxon>Poales</taxon>
        <taxon>Poaceae</taxon>
        <taxon>BOP clade</taxon>
        <taxon>Oryzoideae</taxon>
        <taxon>Oryzeae</taxon>
        <taxon>Oryzinae</taxon>
        <taxon>Oryza</taxon>
        <taxon>Oryza meyeriana</taxon>
    </lineage>
</organism>
<feature type="region of interest" description="Disordered" evidence="1">
    <location>
        <begin position="94"/>
        <end position="145"/>
    </location>
</feature>
<dbReference type="Proteomes" id="UP000479710">
    <property type="component" value="Unassembled WGS sequence"/>
</dbReference>
<feature type="compositionally biased region" description="Low complexity" evidence="1">
    <location>
        <begin position="1"/>
        <end position="21"/>
    </location>
</feature>
<feature type="region of interest" description="Disordered" evidence="1">
    <location>
        <begin position="1"/>
        <end position="59"/>
    </location>
</feature>
<evidence type="ECO:0000313" key="2">
    <source>
        <dbReference type="EMBL" id="KAF0900488.1"/>
    </source>
</evidence>
<proteinExistence type="predicted"/>
<evidence type="ECO:0000313" key="3">
    <source>
        <dbReference type="Proteomes" id="UP000479710"/>
    </source>
</evidence>
<gene>
    <name evidence="2" type="ORF">E2562_032095</name>
</gene>
<accession>A0A6G1CJ38</accession>
<dbReference type="AlphaFoldDB" id="A0A6G1CJ38"/>
<reference evidence="2 3" key="1">
    <citation type="submission" date="2019-11" db="EMBL/GenBank/DDBJ databases">
        <title>Whole genome sequence of Oryza granulata.</title>
        <authorList>
            <person name="Li W."/>
        </authorList>
    </citation>
    <scope>NUCLEOTIDE SEQUENCE [LARGE SCALE GENOMIC DNA]</scope>
    <source>
        <strain evidence="3">cv. Menghai</strain>
        <tissue evidence="2">Leaf</tissue>
    </source>
</reference>
<comment type="caution">
    <text evidence="2">The sequence shown here is derived from an EMBL/GenBank/DDBJ whole genome shotgun (WGS) entry which is preliminary data.</text>
</comment>
<evidence type="ECO:0000256" key="1">
    <source>
        <dbReference type="SAM" id="MobiDB-lite"/>
    </source>
</evidence>
<protein>
    <submittedName>
        <fullName evidence="2">Uncharacterized protein</fullName>
    </submittedName>
</protein>